<evidence type="ECO:0000313" key="2">
    <source>
        <dbReference type="Proteomes" id="UP001163321"/>
    </source>
</evidence>
<accession>A0ACC0WB70</accession>
<sequence length="126" mass="14541">MQEHELPNFLWTPPSGKVSYGLRNGAYINNLMYHRRIDGIPAQHFFGAETDLHHRQPFEALVYIQVPNTSERSNVKAMSLFVTYSNTKWMVGVRVYFPSENTVKFLKRFICVNICTIDVDQSLISG</sequence>
<evidence type="ECO:0000313" key="1">
    <source>
        <dbReference type="EMBL" id="KAI9915365.1"/>
    </source>
</evidence>
<organism evidence="1 2">
    <name type="scientific">Peronosclerospora sorghi</name>
    <dbReference type="NCBI Taxonomy" id="230839"/>
    <lineage>
        <taxon>Eukaryota</taxon>
        <taxon>Sar</taxon>
        <taxon>Stramenopiles</taxon>
        <taxon>Oomycota</taxon>
        <taxon>Peronosporomycetes</taxon>
        <taxon>Peronosporales</taxon>
        <taxon>Peronosporaceae</taxon>
        <taxon>Peronosclerospora</taxon>
    </lineage>
</organism>
<dbReference type="EMBL" id="CM047582">
    <property type="protein sequence ID" value="KAI9915365.1"/>
    <property type="molecule type" value="Genomic_DNA"/>
</dbReference>
<protein>
    <submittedName>
        <fullName evidence="1">Uncharacterized protein</fullName>
    </submittedName>
</protein>
<reference evidence="1 2" key="1">
    <citation type="journal article" date="2022" name="bioRxiv">
        <title>The genome of the oomycete Peronosclerospora sorghi, a cosmopolitan pathogen of maize and sorghum, is inflated with dispersed pseudogenes.</title>
        <authorList>
            <person name="Fletcher K."/>
            <person name="Martin F."/>
            <person name="Isakeit T."/>
            <person name="Cavanaugh K."/>
            <person name="Magill C."/>
            <person name="Michelmore R."/>
        </authorList>
    </citation>
    <scope>NUCLEOTIDE SEQUENCE [LARGE SCALE GENOMIC DNA]</scope>
    <source>
        <strain evidence="1">P6</strain>
    </source>
</reference>
<comment type="caution">
    <text evidence="1">The sequence shown here is derived from an EMBL/GenBank/DDBJ whole genome shotgun (WGS) entry which is preliminary data.</text>
</comment>
<name>A0ACC0WB70_9STRA</name>
<dbReference type="Proteomes" id="UP001163321">
    <property type="component" value="Chromosome 3"/>
</dbReference>
<proteinExistence type="predicted"/>
<gene>
    <name evidence="1" type="ORF">PsorP6_007366</name>
</gene>
<keyword evidence="2" id="KW-1185">Reference proteome</keyword>